<dbReference type="GO" id="GO:0015628">
    <property type="term" value="P:protein secretion by the type II secretion system"/>
    <property type="evidence" value="ECO:0007669"/>
    <property type="project" value="TreeGrafter"/>
</dbReference>
<dbReference type="SUPFAM" id="SSF47781">
    <property type="entry name" value="RuvA domain 2-like"/>
    <property type="match status" value="1"/>
</dbReference>
<dbReference type="PANTHER" id="PTHR21180:SF32">
    <property type="entry name" value="ENDONUCLEASE_EXONUCLEASE_PHOSPHATASE FAMILY DOMAIN-CONTAINING PROTEIN 1"/>
    <property type="match status" value="1"/>
</dbReference>
<feature type="transmembrane region" description="Helical" evidence="2">
    <location>
        <begin position="16"/>
        <end position="36"/>
    </location>
</feature>
<proteinExistence type="predicted"/>
<evidence type="ECO:0000313" key="4">
    <source>
        <dbReference type="Proteomes" id="UP000321577"/>
    </source>
</evidence>
<keyword evidence="2" id="KW-0812">Transmembrane</keyword>
<comment type="caution">
    <text evidence="3">The sequence shown here is derived from an EMBL/GenBank/DDBJ whole genome shotgun (WGS) entry which is preliminary data.</text>
</comment>
<dbReference type="Gene3D" id="1.10.150.320">
    <property type="entry name" value="Photosystem II 12 kDa extrinsic protein"/>
    <property type="match status" value="1"/>
</dbReference>
<keyword evidence="4" id="KW-1185">Reference proteome</keyword>
<keyword evidence="2" id="KW-1133">Transmembrane helix</keyword>
<gene>
    <name evidence="3" type="ORF">BGE01nite_40450</name>
</gene>
<protein>
    <recommendedName>
        <fullName evidence="5">Helix-hairpin-helix DNA-binding motif class 1 domain-containing protein</fullName>
    </recommendedName>
</protein>
<name>A0A512MDE5_9BACT</name>
<evidence type="ECO:0008006" key="5">
    <source>
        <dbReference type="Google" id="ProtNLM"/>
    </source>
</evidence>
<dbReference type="InterPro" id="IPR051675">
    <property type="entry name" value="Endo/Exo/Phosphatase_dom_1"/>
</dbReference>
<dbReference type="AlphaFoldDB" id="A0A512MDE5"/>
<dbReference type="EMBL" id="BKAG01000035">
    <property type="protein sequence ID" value="GEP44754.1"/>
    <property type="molecule type" value="Genomic_DNA"/>
</dbReference>
<evidence type="ECO:0000256" key="1">
    <source>
        <dbReference type="SAM" id="MobiDB-lite"/>
    </source>
</evidence>
<sequence>MPPDEEDLWSLKKIPVAWMGNVLAALAFFALMAYVVQDGRREKPAEVQVQRVVQPVTSPDQSQNPVEGEERSQVLSLVTTQDTRIDINSASRPEVESLPGIGEGIAREIIARRPFETVESLNDVPGIGPKRLAKLMPLIKIGASRPTNRGEAP</sequence>
<reference evidence="3 4" key="1">
    <citation type="submission" date="2019-07" db="EMBL/GenBank/DDBJ databases">
        <title>Whole genome shotgun sequence of Brevifollis gellanilyticus NBRC 108608.</title>
        <authorList>
            <person name="Hosoyama A."/>
            <person name="Uohara A."/>
            <person name="Ohji S."/>
            <person name="Ichikawa N."/>
        </authorList>
    </citation>
    <scope>NUCLEOTIDE SEQUENCE [LARGE SCALE GENOMIC DNA]</scope>
    <source>
        <strain evidence="3 4">NBRC 108608</strain>
    </source>
</reference>
<keyword evidence="2" id="KW-0472">Membrane</keyword>
<evidence type="ECO:0000256" key="2">
    <source>
        <dbReference type="SAM" id="Phobius"/>
    </source>
</evidence>
<dbReference type="PANTHER" id="PTHR21180">
    <property type="entry name" value="ENDONUCLEASE/EXONUCLEASE/PHOSPHATASE FAMILY DOMAIN-CONTAINING PROTEIN 1"/>
    <property type="match status" value="1"/>
</dbReference>
<feature type="region of interest" description="Disordered" evidence="1">
    <location>
        <begin position="54"/>
        <end position="73"/>
    </location>
</feature>
<organism evidence="3 4">
    <name type="scientific">Brevifollis gellanilyticus</name>
    <dbReference type="NCBI Taxonomy" id="748831"/>
    <lineage>
        <taxon>Bacteria</taxon>
        <taxon>Pseudomonadati</taxon>
        <taxon>Verrucomicrobiota</taxon>
        <taxon>Verrucomicrobiia</taxon>
        <taxon>Verrucomicrobiales</taxon>
        <taxon>Verrucomicrobiaceae</taxon>
    </lineage>
</organism>
<dbReference type="InterPro" id="IPR010994">
    <property type="entry name" value="RuvA_2-like"/>
</dbReference>
<accession>A0A512MDE5</accession>
<dbReference type="Proteomes" id="UP000321577">
    <property type="component" value="Unassembled WGS sequence"/>
</dbReference>
<evidence type="ECO:0000313" key="3">
    <source>
        <dbReference type="EMBL" id="GEP44754.1"/>
    </source>
</evidence>
<dbReference type="Pfam" id="PF12836">
    <property type="entry name" value="HHH_3"/>
    <property type="match status" value="1"/>
</dbReference>
<feature type="compositionally biased region" description="Polar residues" evidence="1">
    <location>
        <begin position="55"/>
        <end position="65"/>
    </location>
</feature>
<dbReference type="GO" id="GO:0015627">
    <property type="term" value="C:type II protein secretion system complex"/>
    <property type="evidence" value="ECO:0007669"/>
    <property type="project" value="TreeGrafter"/>
</dbReference>